<proteinExistence type="predicted"/>
<dbReference type="STRING" id="933852.A0A0C2XDQ8"/>
<dbReference type="PANTHER" id="PTHR31001:SF56">
    <property type="entry name" value="ZN(2)-C6 FUNGAL-TYPE DOMAIN-CONTAINING PROTEIN"/>
    <property type="match status" value="1"/>
</dbReference>
<feature type="compositionally biased region" description="Gly residues" evidence="5">
    <location>
        <begin position="758"/>
        <end position="767"/>
    </location>
</feature>
<dbReference type="EMBL" id="KN824300">
    <property type="protein sequence ID" value="KIM27212.1"/>
    <property type="molecule type" value="Genomic_DNA"/>
</dbReference>
<keyword evidence="3" id="KW-0539">Nucleus</keyword>
<evidence type="ECO:0000259" key="6">
    <source>
        <dbReference type="PROSITE" id="PS50048"/>
    </source>
</evidence>
<dbReference type="Gene3D" id="4.10.240.10">
    <property type="entry name" value="Zn(2)-C6 fungal-type DNA-binding domain"/>
    <property type="match status" value="1"/>
</dbReference>
<dbReference type="InterPro" id="IPR050613">
    <property type="entry name" value="Sec_Metabolite_Reg"/>
</dbReference>
<keyword evidence="8" id="KW-1185">Reference proteome</keyword>
<dbReference type="SMART" id="SM00906">
    <property type="entry name" value="Fungal_trans"/>
    <property type="match status" value="1"/>
</dbReference>
<dbReference type="GO" id="GO:0003677">
    <property type="term" value="F:DNA binding"/>
    <property type="evidence" value="ECO:0007669"/>
    <property type="project" value="InterPro"/>
</dbReference>
<dbReference type="GO" id="GO:0000981">
    <property type="term" value="F:DNA-binding transcription factor activity, RNA polymerase II-specific"/>
    <property type="evidence" value="ECO:0007669"/>
    <property type="project" value="InterPro"/>
</dbReference>
<dbReference type="InterPro" id="IPR001138">
    <property type="entry name" value="Zn2Cys6_DnaBD"/>
</dbReference>
<dbReference type="Pfam" id="PF04082">
    <property type="entry name" value="Fungal_trans"/>
    <property type="match status" value="1"/>
</dbReference>
<dbReference type="Proteomes" id="UP000054097">
    <property type="component" value="Unassembled WGS sequence"/>
</dbReference>
<dbReference type="SUPFAM" id="SSF57701">
    <property type="entry name" value="Zn2/Cys6 DNA-binding domain"/>
    <property type="match status" value="1"/>
</dbReference>
<comment type="subcellular location">
    <subcellularLocation>
        <location evidence="1">Nucleus</location>
    </subcellularLocation>
</comment>
<name>A0A0C2XDQ8_SERVB</name>
<evidence type="ECO:0000256" key="5">
    <source>
        <dbReference type="SAM" id="MobiDB-lite"/>
    </source>
</evidence>
<keyword evidence="4" id="KW-0175">Coiled coil</keyword>
<evidence type="ECO:0000313" key="8">
    <source>
        <dbReference type="Proteomes" id="UP000054097"/>
    </source>
</evidence>
<dbReference type="InterPro" id="IPR036864">
    <property type="entry name" value="Zn2-C6_fun-type_DNA-bd_sf"/>
</dbReference>
<feature type="domain" description="Zn(2)-C6 fungal-type" evidence="6">
    <location>
        <begin position="25"/>
        <end position="54"/>
    </location>
</feature>
<dbReference type="HOGENOM" id="CLU_007340_4_2_1"/>
<dbReference type="SMART" id="SM00066">
    <property type="entry name" value="GAL4"/>
    <property type="match status" value="1"/>
</dbReference>
<evidence type="ECO:0000256" key="1">
    <source>
        <dbReference type="ARBA" id="ARBA00004123"/>
    </source>
</evidence>
<dbReference type="GO" id="GO:0008270">
    <property type="term" value="F:zinc ion binding"/>
    <property type="evidence" value="ECO:0007669"/>
    <property type="project" value="InterPro"/>
</dbReference>
<dbReference type="GO" id="GO:0005634">
    <property type="term" value="C:nucleus"/>
    <property type="evidence" value="ECO:0007669"/>
    <property type="project" value="UniProtKB-SubCell"/>
</dbReference>
<dbReference type="CDD" id="cd12148">
    <property type="entry name" value="fungal_TF_MHR"/>
    <property type="match status" value="1"/>
</dbReference>
<organism evidence="7 8">
    <name type="scientific">Serendipita vermifera MAFF 305830</name>
    <dbReference type="NCBI Taxonomy" id="933852"/>
    <lineage>
        <taxon>Eukaryota</taxon>
        <taxon>Fungi</taxon>
        <taxon>Dikarya</taxon>
        <taxon>Basidiomycota</taxon>
        <taxon>Agaricomycotina</taxon>
        <taxon>Agaricomycetes</taxon>
        <taxon>Sebacinales</taxon>
        <taxon>Serendipitaceae</taxon>
        <taxon>Serendipita</taxon>
    </lineage>
</organism>
<dbReference type="PROSITE" id="PS50048">
    <property type="entry name" value="ZN2_CY6_FUNGAL_2"/>
    <property type="match status" value="1"/>
</dbReference>
<accession>A0A0C2XDQ8</accession>
<feature type="region of interest" description="Disordered" evidence="5">
    <location>
        <begin position="614"/>
        <end position="660"/>
    </location>
</feature>
<feature type="compositionally biased region" description="Polar residues" evidence="5">
    <location>
        <begin position="1"/>
        <end position="10"/>
    </location>
</feature>
<keyword evidence="2" id="KW-0479">Metal-binding</keyword>
<evidence type="ECO:0000256" key="4">
    <source>
        <dbReference type="SAM" id="Coils"/>
    </source>
</evidence>
<feature type="compositionally biased region" description="Pro residues" evidence="5">
    <location>
        <begin position="641"/>
        <end position="652"/>
    </location>
</feature>
<feature type="coiled-coil region" evidence="4">
    <location>
        <begin position="71"/>
        <end position="98"/>
    </location>
</feature>
<dbReference type="OrthoDB" id="424974at2759"/>
<feature type="region of interest" description="Disordered" evidence="5">
    <location>
        <begin position="734"/>
        <end position="825"/>
    </location>
</feature>
<protein>
    <recommendedName>
        <fullName evidence="6">Zn(2)-C6 fungal-type domain-containing protein</fullName>
    </recommendedName>
</protein>
<dbReference type="GO" id="GO:0006351">
    <property type="term" value="P:DNA-templated transcription"/>
    <property type="evidence" value="ECO:0007669"/>
    <property type="project" value="InterPro"/>
</dbReference>
<evidence type="ECO:0000256" key="3">
    <source>
        <dbReference type="ARBA" id="ARBA00023242"/>
    </source>
</evidence>
<reference evidence="7 8" key="1">
    <citation type="submission" date="2014-04" db="EMBL/GenBank/DDBJ databases">
        <authorList>
            <consortium name="DOE Joint Genome Institute"/>
            <person name="Kuo A."/>
            <person name="Zuccaro A."/>
            <person name="Kohler A."/>
            <person name="Nagy L.G."/>
            <person name="Floudas D."/>
            <person name="Copeland A."/>
            <person name="Barry K.W."/>
            <person name="Cichocki N."/>
            <person name="Veneault-Fourrey C."/>
            <person name="LaButti K."/>
            <person name="Lindquist E.A."/>
            <person name="Lipzen A."/>
            <person name="Lundell T."/>
            <person name="Morin E."/>
            <person name="Murat C."/>
            <person name="Sun H."/>
            <person name="Tunlid A."/>
            <person name="Henrissat B."/>
            <person name="Grigoriev I.V."/>
            <person name="Hibbett D.S."/>
            <person name="Martin F."/>
            <person name="Nordberg H.P."/>
            <person name="Cantor M.N."/>
            <person name="Hua S.X."/>
        </authorList>
    </citation>
    <scope>NUCLEOTIDE SEQUENCE [LARGE SCALE GENOMIC DNA]</scope>
    <source>
        <strain evidence="7 8">MAFF 305830</strain>
    </source>
</reference>
<reference evidence="8" key="2">
    <citation type="submission" date="2015-01" db="EMBL/GenBank/DDBJ databases">
        <title>Evolutionary Origins and Diversification of the Mycorrhizal Mutualists.</title>
        <authorList>
            <consortium name="DOE Joint Genome Institute"/>
            <consortium name="Mycorrhizal Genomics Consortium"/>
            <person name="Kohler A."/>
            <person name="Kuo A."/>
            <person name="Nagy L.G."/>
            <person name="Floudas D."/>
            <person name="Copeland A."/>
            <person name="Barry K.W."/>
            <person name="Cichocki N."/>
            <person name="Veneault-Fourrey C."/>
            <person name="LaButti K."/>
            <person name="Lindquist E.A."/>
            <person name="Lipzen A."/>
            <person name="Lundell T."/>
            <person name="Morin E."/>
            <person name="Murat C."/>
            <person name="Riley R."/>
            <person name="Ohm R."/>
            <person name="Sun H."/>
            <person name="Tunlid A."/>
            <person name="Henrissat B."/>
            <person name="Grigoriev I.V."/>
            <person name="Hibbett D.S."/>
            <person name="Martin F."/>
        </authorList>
    </citation>
    <scope>NUCLEOTIDE SEQUENCE [LARGE SCALE GENOMIC DNA]</scope>
    <source>
        <strain evidence="8">MAFF 305830</strain>
    </source>
</reference>
<gene>
    <name evidence="7" type="ORF">M408DRAFT_330132</name>
</gene>
<sequence>MDHSGDTVNTQKKREGGQALSKARNCAECRRLKIKCDRQVPCSNCVKRGTSAICPDGHLLPKGQRLILASTEQLHTQIDQLTDRTRELEEALANLQAQHSNEPHPLLSKPDDLPLTSFGSLMIKEDGNARFFGATSSVEWIMAIQEGADGETTPPADATQSVHVSVGESSLTNSLIAEFPLSSGGVDQDLMTKKAIAELPPKDSAINIVDCYYLRAAWEMNPVLRGRFIRDYFVPCYENQFNSGLTLQEYALIYSVYALGMLHNPEVPNYRQLAAKYAALSRACLAVGDFISSTSLCVIDTLLLCATYHHSVDDASEGFKGWALLGVALKLAIGMGLHREPSMWGLSPEECSQRRRTMWELVSCDLWASLITGRPPMISRQHFDVKVPLDEPEATDADPNFSRGKHHFSDTCLWVALDLGLASSNKTTYAAVMQVDTKIRNWKLPQSMHAPTFEPSEEQQTVANFRDTIGHIVRELVLLCLHRTYFAGALLEPPYDPLGSVYARSVLAAYGSACAILGKIRSLYSRQPILMMRVAIFWTYAFTAAVTLGSIAARAPDCRLAPTALVEFNATVDMFRRAQGSYRARRVVPALLRLQEKAHEAFNSYRAGTWVRPTSTDDQLRRGMGGSPSIEHVRRQERASPPAPIPPIPEYPQPEQGAQPDMMSSLETIQPSLDDYLRSFEPAYSGQQIGENYNGGSGYAQGGPLADIGMSVPSSDAFLHGVLTGQWDNLNVHSSGSSDSGYHPVGMAPHQAPMHGNMPGGEYGSGNQGSADHSAYSFRPSPAPPSDVLSSNGSPPRAVHEETQTLYPPSLSYQPPQPMYTGREDTQSNFMWDNFLRELGIQNYSS</sequence>
<evidence type="ECO:0000313" key="7">
    <source>
        <dbReference type="EMBL" id="KIM27212.1"/>
    </source>
</evidence>
<dbReference type="InterPro" id="IPR007219">
    <property type="entry name" value="XnlR_reg_dom"/>
</dbReference>
<dbReference type="PANTHER" id="PTHR31001">
    <property type="entry name" value="UNCHARACTERIZED TRANSCRIPTIONAL REGULATORY PROTEIN"/>
    <property type="match status" value="1"/>
</dbReference>
<dbReference type="AlphaFoldDB" id="A0A0C2XDQ8"/>
<dbReference type="Pfam" id="PF00172">
    <property type="entry name" value="Zn_clus"/>
    <property type="match status" value="1"/>
</dbReference>
<feature type="region of interest" description="Disordered" evidence="5">
    <location>
        <begin position="1"/>
        <end position="20"/>
    </location>
</feature>
<evidence type="ECO:0000256" key="2">
    <source>
        <dbReference type="ARBA" id="ARBA00022723"/>
    </source>
</evidence>
<dbReference type="CDD" id="cd00067">
    <property type="entry name" value="GAL4"/>
    <property type="match status" value="1"/>
</dbReference>